<dbReference type="InterPro" id="IPR003360">
    <property type="entry name" value="US22-like"/>
</dbReference>
<feature type="region of interest" description="Disordered" evidence="1">
    <location>
        <begin position="423"/>
        <end position="543"/>
    </location>
</feature>
<evidence type="ECO:0000256" key="1">
    <source>
        <dbReference type="SAM" id="MobiDB-lite"/>
    </source>
</evidence>
<reference evidence="2" key="1">
    <citation type="submission" date="2024-05" db="EMBL/GenBank/DDBJ databases">
        <title>Fine-tuning the evolutionary stability and environmental longevity of recombinant transmissible vaccines.</title>
        <authorList>
            <person name="Chan B."/>
            <person name="Nuismer S.L."/>
            <person name="Nichols J."/>
            <person name="Davison A.J."/>
            <person name="Alqirbi H."/>
            <person name="Jarvis M.A."/>
            <person name="Redwood A.J."/>
        </authorList>
    </citation>
    <scope>NUCLEOTIDE SEQUENCE</scope>
    <source>
        <strain evidence="2">K181</strain>
    </source>
</reference>
<feature type="compositionally biased region" description="Basic and acidic residues" evidence="1">
    <location>
        <begin position="534"/>
        <end position="543"/>
    </location>
</feature>
<proteinExistence type="predicted"/>
<name>A0AAU6W7X1_9BETA</name>
<dbReference type="EMBL" id="PP756680">
    <property type="protein sequence ID" value="XAO37449.1"/>
    <property type="molecule type" value="Genomic_DNA"/>
</dbReference>
<protein>
    <submittedName>
        <fullName evidence="2">Protein m143</fullName>
    </submittedName>
</protein>
<evidence type="ECO:0000313" key="2">
    <source>
        <dbReference type="EMBL" id="XAO37589.1"/>
    </source>
</evidence>
<accession>A0AAU6W7X1</accession>
<dbReference type="EMBL" id="PP756679">
    <property type="protein sequence ID" value="XAO37309.1"/>
    <property type="molecule type" value="Genomic_DNA"/>
</dbReference>
<dbReference type="EMBL" id="PP756681">
    <property type="protein sequence ID" value="XAO37589.1"/>
    <property type="molecule type" value="Genomic_DNA"/>
</dbReference>
<gene>
    <name evidence="2" type="primary">m143</name>
</gene>
<organism evidence="2">
    <name type="scientific">Muromegalovirus muridbeta1</name>
    <dbReference type="NCBI Taxonomy" id="3050323"/>
    <lineage>
        <taxon>Viruses</taxon>
        <taxon>Duplodnaviria</taxon>
        <taxon>Heunggongvirae</taxon>
        <taxon>Peploviricota</taxon>
        <taxon>Herviviricetes</taxon>
        <taxon>Herpesvirales</taxon>
        <taxon>Orthoherpesviridae</taxon>
        <taxon>Betaherpesvirinae</taxon>
        <taxon>Muromegalovirus</taxon>
    </lineage>
</organism>
<feature type="compositionally biased region" description="Basic and acidic residues" evidence="1">
    <location>
        <begin position="477"/>
        <end position="500"/>
    </location>
</feature>
<sequence>MSWVTGDPAWRPEALIRPADREQILRDFKSFFLTQTSERSLKKTVKRESGTKLCVGYPPGWWLAVVPRGELVEMDGRDLRPILPTGEWVVVLGEIRSPMVQHTSLYLAMGKESRMFVYSAEEDAIALAANDLDEFSRIGLLTVEFIYRVPLSIPLKKDPVWDAIGLCVTGYDLNRHLSTYRNSVIELRTPGKQETNPLILLDRLELCCKYWPLVAMDKSRIDGLIRYASRKMSSRWYTLGLVGVYRDTGVFHGAQLLVFDDSGSIFYLSLISGELWRLADSAAELRRMGLLKIFTAGRRVDRDLAGSVRLEPPPDQELWFHSRPAATHLCVDVAPPGEAQLAQQFAWISRPGRAEILSEEETAVADAFLRLSRLKVTVTEENSSRVLCTHVAAPPEPRTRRLVSALLRDEDCWRPESADKADIVPRFKEKPPPPSPEAGRYDTDQSPAAVARRRAHAASSQTGVATRHHAPILEPPRSLRSEAEGDCHECLRERQYRYTTDDSPPPAPPSTPNSTGSSPSPRPIPAPRRRRPPPPRDERATDA</sequence>
<dbReference type="Pfam" id="PF02393">
    <property type="entry name" value="US22"/>
    <property type="match status" value="2"/>
</dbReference>
<dbReference type="EMBL" id="PP756678">
    <property type="protein sequence ID" value="XAO37169.1"/>
    <property type="molecule type" value="Genomic_DNA"/>
</dbReference>